<organism evidence="2 3">
    <name type="scientific">Desulfobaculum xiamenense</name>
    <dbReference type="NCBI Taxonomy" id="995050"/>
    <lineage>
        <taxon>Bacteria</taxon>
        <taxon>Pseudomonadati</taxon>
        <taxon>Thermodesulfobacteriota</taxon>
        <taxon>Desulfovibrionia</taxon>
        <taxon>Desulfovibrionales</taxon>
        <taxon>Desulfovibrionaceae</taxon>
        <taxon>Desulfobaculum</taxon>
    </lineage>
</organism>
<dbReference type="InterPro" id="IPR036457">
    <property type="entry name" value="PPM-type-like_dom_sf"/>
</dbReference>
<dbReference type="SMART" id="SM00331">
    <property type="entry name" value="PP2C_SIG"/>
    <property type="match status" value="1"/>
</dbReference>
<dbReference type="Pfam" id="PF07228">
    <property type="entry name" value="SpoIIE"/>
    <property type="match status" value="1"/>
</dbReference>
<dbReference type="RefSeq" id="WP_167942516.1">
    <property type="nucleotide sequence ID" value="NZ_JAATJA010000005.1"/>
</dbReference>
<evidence type="ECO:0000259" key="1">
    <source>
        <dbReference type="SMART" id="SM00331"/>
    </source>
</evidence>
<accession>A0A846QR21</accession>
<reference evidence="2 3" key="1">
    <citation type="submission" date="2020-03" db="EMBL/GenBank/DDBJ databases">
        <title>Genomic Encyclopedia of Type Strains, Phase IV (KMG-IV): sequencing the most valuable type-strain genomes for metagenomic binning, comparative biology and taxonomic classification.</title>
        <authorList>
            <person name="Goeker M."/>
        </authorList>
    </citation>
    <scope>NUCLEOTIDE SEQUENCE [LARGE SCALE GENOMIC DNA]</scope>
    <source>
        <strain evidence="2 3">DSM 24233</strain>
    </source>
</reference>
<feature type="domain" description="PPM-type phosphatase" evidence="1">
    <location>
        <begin position="5"/>
        <end position="193"/>
    </location>
</feature>
<dbReference type="InterPro" id="IPR001932">
    <property type="entry name" value="PPM-type_phosphatase-like_dom"/>
</dbReference>
<evidence type="ECO:0000313" key="2">
    <source>
        <dbReference type="EMBL" id="NJB69430.1"/>
    </source>
</evidence>
<dbReference type="Proteomes" id="UP000580856">
    <property type="component" value="Unassembled WGS sequence"/>
</dbReference>
<dbReference type="PANTHER" id="PTHR35801:SF1">
    <property type="entry name" value="PHOSPHOSERINE PHOSPHATASE RSBX"/>
    <property type="match status" value="1"/>
</dbReference>
<dbReference type="Gene3D" id="3.60.40.10">
    <property type="entry name" value="PPM-type phosphatase domain"/>
    <property type="match status" value="1"/>
</dbReference>
<gene>
    <name evidence="2" type="ORF">GGQ74_003132</name>
</gene>
<comment type="caution">
    <text evidence="2">The sequence shown here is derived from an EMBL/GenBank/DDBJ whole genome shotgun (WGS) entry which is preliminary data.</text>
</comment>
<dbReference type="EMBL" id="JAATJA010000005">
    <property type="protein sequence ID" value="NJB69430.1"/>
    <property type="molecule type" value="Genomic_DNA"/>
</dbReference>
<dbReference type="AlphaFoldDB" id="A0A846QR21"/>
<proteinExistence type="predicted"/>
<name>A0A846QR21_9BACT</name>
<sequence>MPRVDCHFVKRSLNGPDDECGDTGYFRIDETQCLMAEVDVLGHGPEAYEVAVMVNAFLAESGNSTLVDILQGLHRHLRGTRGCVASLCHVDLATGVMRFSGVGNIVCRIFGIEHLRMVSRDGIVGYMMSQPQEQIVQLAPGNVVMLYSDGIKEHFEVHDLPGLLTGSAKDIADRVMKHFAKGDDDASCLVMRYVA</sequence>
<dbReference type="InterPro" id="IPR039248">
    <property type="entry name" value="Ptase_RsbX"/>
</dbReference>
<protein>
    <submittedName>
        <fullName evidence="2">Serine phosphatase RsbU (Regulator of sigma subunit)</fullName>
    </submittedName>
</protein>
<evidence type="ECO:0000313" key="3">
    <source>
        <dbReference type="Proteomes" id="UP000580856"/>
    </source>
</evidence>
<dbReference type="PANTHER" id="PTHR35801">
    <property type="entry name" value="PHOSPHOSERINE PHOSPHATASE RSBX"/>
    <property type="match status" value="1"/>
</dbReference>
<dbReference type="SUPFAM" id="SSF81606">
    <property type="entry name" value="PP2C-like"/>
    <property type="match status" value="1"/>
</dbReference>
<keyword evidence="3" id="KW-1185">Reference proteome</keyword>